<dbReference type="Proteomes" id="UP000178895">
    <property type="component" value="Unassembled WGS sequence"/>
</dbReference>
<evidence type="ECO:0000313" key="2">
    <source>
        <dbReference type="Proteomes" id="UP000178895"/>
    </source>
</evidence>
<dbReference type="AlphaFoldDB" id="A0A1F6P0F4"/>
<sequence length="75" mass="8541">MFLPLFKGELEGVFFRHPEPVEGSFCHSRVYGNPVIVFSTFLQKKLEALQFGGQAKLPAQTMFCAPIMRVRSKIH</sequence>
<organism evidence="1 2">
    <name type="scientific">Candidatus Magasanikbacteria bacterium RIFOXYC2_FULL_40_16</name>
    <dbReference type="NCBI Taxonomy" id="1798703"/>
    <lineage>
        <taxon>Bacteria</taxon>
        <taxon>Candidatus Magasanikiibacteriota</taxon>
    </lineage>
</organism>
<comment type="caution">
    <text evidence="1">The sequence shown here is derived from an EMBL/GenBank/DDBJ whole genome shotgun (WGS) entry which is preliminary data.</text>
</comment>
<accession>A0A1F6P0F4</accession>
<dbReference type="EMBL" id="MFQY01000044">
    <property type="protein sequence ID" value="OGH89463.1"/>
    <property type="molecule type" value="Genomic_DNA"/>
</dbReference>
<gene>
    <name evidence="1" type="ORF">A2469_00010</name>
</gene>
<proteinExistence type="predicted"/>
<protein>
    <submittedName>
        <fullName evidence="1">Uncharacterized protein</fullName>
    </submittedName>
</protein>
<name>A0A1F6P0F4_9BACT</name>
<reference evidence="1 2" key="1">
    <citation type="journal article" date="2016" name="Nat. Commun.">
        <title>Thousands of microbial genomes shed light on interconnected biogeochemical processes in an aquifer system.</title>
        <authorList>
            <person name="Anantharaman K."/>
            <person name="Brown C.T."/>
            <person name="Hug L.A."/>
            <person name="Sharon I."/>
            <person name="Castelle C.J."/>
            <person name="Probst A.J."/>
            <person name="Thomas B.C."/>
            <person name="Singh A."/>
            <person name="Wilkins M.J."/>
            <person name="Karaoz U."/>
            <person name="Brodie E.L."/>
            <person name="Williams K.H."/>
            <person name="Hubbard S.S."/>
            <person name="Banfield J.F."/>
        </authorList>
    </citation>
    <scope>NUCLEOTIDE SEQUENCE [LARGE SCALE GENOMIC DNA]</scope>
</reference>
<evidence type="ECO:0000313" key="1">
    <source>
        <dbReference type="EMBL" id="OGH89463.1"/>
    </source>
</evidence>